<evidence type="ECO:0000313" key="3">
    <source>
        <dbReference type="Proteomes" id="UP000011135"/>
    </source>
</evidence>
<protein>
    <submittedName>
        <fullName evidence="2">Uncharacterized protein</fullName>
    </submittedName>
</protein>
<sequence length="81" mass="9390">MDNDITPSLTTKEAEEQQKSKTTTSSWNFRRATEKIFRIPPIRWQRLKFSHSQKRGDPGSSLRYVRDDGSGELNSYLTISI</sequence>
<organism evidence="2 3">
    <name type="scientific">Fulvivirga imtechensis AK7</name>
    <dbReference type="NCBI Taxonomy" id="1237149"/>
    <lineage>
        <taxon>Bacteria</taxon>
        <taxon>Pseudomonadati</taxon>
        <taxon>Bacteroidota</taxon>
        <taxon>Cytophagia</taxon>
        <taxon>Cytophagales</taxon>
        <taxon>Fulvivirgaceae</taxon>
        <taxon>Fulvivirga</taxon>
    </lineage>
</organism>
<feature type="compositionally biased region" description="Polar residues" evidence="1">
    <location>
        <begin position="1"/>
        <end position="11"/>
    </location>
</feature>
<dbReference type="Proteomes" id="UP000011135">
    <property type="component" value="Unassembled WGS sequence"/>
</dbReference>
<dbReference type="EMBL" id="AMZN01000037">
    <property type="protein sequence ID" value="ELR71602.1"/>
    <property type="molecule type" value="Genomic_DNA"/>
</dbReference>
<dbReference type="AlphaFoldDB" id="L8JWL2"/>
<proteinExistence type="predicted"/>
<name>L8JWL2_9BACT</name>
<comment type="caution">
    <text evidence="2">The sequence shown here is derived from an EMBL/GenBank/DDBJ whole genome shotgun (WGS) entry which is preliminary data.</text>
</comment>
<gene>
    <name evidence="2" type="ORF">C900_02517</name>
</gene>
<evidence type="ECO:0000256" key="1">
    <source>
        <dbReference type="SAM" id="MobiDB-lite"/>
    </source>
</evidence>
<reference evidence="2 3" key="1">
    <citation type="submission" date="2012-12" db="EMBL/GenBank/DDBJ databases">
        <title>Genome assembly of Fulvivirga imtechensis AK7.</title>
        <authorList>
            <person name="Nupur N."/>
            <person name="Khatri I."/>
            <person name="Kumar R."/>
            <person name="Subramanian S."/>
            <person name="Pinnaka A."/>
        </authorList>
    </citation>
    <scope>NUCLEOTIDE SEQUENCE [LARGE SCALE GENOMIC DNA]</scope>
    <source>
        <strain evidence="2 3">AK7</strain>
    </source>
</reference>
<evidence type="ECO:0000313" key="2">
    <source>
        <dbReference type="EMBL" id="ELR71602.1"/>
    </source>
</evidence>
<feature type="region of interest" description="Disordered" evidence="1">
    <location>
        <begin position="1"/>
        <end position="27"/>
    </location>
</feature>
<accession>L8JWL2</accession>
<keyword evidence="3" id="KW-1185">Reference proteome</keyword>